<dbReference type="Pfam" id="PF07734">
    <property type="entry name" value="FBA_1"/>
    <property type="match status" value="1"/>
</dbReference>
<dbReference type="AlphaFoldDB" id="R0HJ12"/>
<dbReference type="Proteomes" id="UP000029121">
    <property type="component" value="Unassembled WGS sequence"/>
</dbReference>
<protein>
    <recommendedName>
        <fullName evidence="1">F-box associated beta-propeller type 1 domain-containing protein</fullName>
    </recommendedName>
</protein>
<reference evidence="3" key="1">
    <citation type="journal article" date="2013" name="Nat. Genet.">
        <title>The Capsella rubella genome and the genomic consequences of rapid mating system evolution.</title>
        <authorList>
            <person name="Slotte T."/>
            <person name="Hazzouri K.M."/>
            <person name="Agren J.A."/>
            <person name="Koenig D."/>
            <person name="Maumus F."/>
            <person name="Guo Y.L."/>
            <person name="Steige K."/>
            <person name="Platts A.E."/>
            <person name="Escobar J.S."/>
            <person name="Newman L.K."/>
            <person name="Wang W."/>
            <person name="Mandakova T."/>
            <person name="Vello E."/>
            <person name="Smith L.M."/>
            <person name="Henz S.R."/>
            <person name="Steffen J."/>
            <person name="Takuno S."/>
            <person name="Brandvain Y."/>
            <person name="Coop G."/>
            <person name="Andolfatto P."/>
            <person name="Hu T.T."/>
            <person name="Blanchette M."/>
            <person name="Clark R.M."/>
            <person name="Quesneville H."/>
            <person name="Nordborg M."/>
            <person name="Gaut B.S."/>
            <person name="Lysak M.A."/>
            <person name="Jenkins J."/>
            <person name="Grimwood J."/>
            <person name="Chapman J."/>
            <person name="Prochnik S."/>
            <person name="Shu S."/>
            <person name="Rokhsar D."/>
            <person name="Schmutz J."/>
            <person name="Weigel D."/>
            <person name="Wright S.I."/>
        </authorList>
    </citation>
    <scope>NUCLEOTIDE SEQUENCE [LARGE SCALE GENOMIC DNA]</scope>
    <source>
        <strain evidence="3">cv. Monte Gargano</strain>
    </source>
</reference>
<dbReference type="STRING" id="81985.R0HJ12"/>
<evidence type="ECO:0000259" key="1">
    <source>
        <dbReference type="Pfam" id="PF07734"/>
    </source>
</evidence>
<feature type="domain" description="F-box associated beta-propeller type 1" evidence="1">
    <location>
        <begin position="6"/>
        <end position="109"/>
    </location>
</feature>
<sequence>MVAAIAALFWHDHDVTEVWITTKIEADEVSWSKFLNLDMVLDNPIDLCKGSFFIDEVNKVAMVFENLLKRNTVIIIGEAGYVAEIDLGESAYPNSMPLVCPYVPSLVQIKLPARRKRKRQSSLENRRYARNMVKLFAFENNWDNPIRPATKI</sequence>
<evidence type="ECO:0000313" key="3">
    <source>
        <dbReference type="Proteomes" id="UP000029121"/>
    </source>
</evidence>
<dbReference type="EMBL" id="KB870807">
    <property type="protein sequence ID" value="EOA29669.1"/>
    <property type="molecule type" value="Genomic_DNA"/>
</dbReference>
<organism evidence="2 3">
    <name type="scientific">Capsella rubella</name>
    <dbReference type="NCBI Taxonomy" id="81985"/>
    <lineage>
        <taxon>Eukaryota</taxon>
        <taxon>Viridiplantae</taxon>
        <taxon>Streptophyta</taxon>
        <taxon>Embryophyta</taxon>
        <taxon>Tracheophyta</taxon>
        <taxon>Spermatophyta</taxon>
        <taxon>Magnoliopsida</taxon>
        <taxon>eudicotyledons</taxon>
        <taxon>Gunneridae</taxon>
        <taxon>Pentapetalae</taxon>
        <taxon>rosids</taxon>
        <taxon>malvids</taxon>
        <taxon>Brassicales</taxon>
        <taxon>Brassicaceae</taxon>
        <taxon>Camelineae</taxon>
        <taxon>Capsella</taxon>
    </lineage>
</organism>
<accession>R0HJ12</accession>
<evidence type="ECO:0000313" key="2">
    <source>
        <dbReference type="EMBL" id="EOA29669.1"/>
    </source>
</evidence>
<keyword evidence="3" id="KW-1185">Reference proteome</keyword>
<gene>
    <name evidence="2" type="ORF">CARUB_v10015757mg</name>
</gene>
<dbReference type="InterPro" id="IPR006527">
    <property type="entry name" value="F-box-assoc_dom_typ1"/>
</dbReference>
<proteinExistence type="predicted"/>
<name>R0HJ12_9BRAS</name>